<dbReference type="Proteomes" id="UP000706333">
    <property type="component" value="Unassembled WGS sequence"/>
</dbReference>
<gene>
    <name evidence="2" type="ORF">CCR87_16515</name>
</gene>
<keyword evidence="3" id="KW-1185">Reference proteome</keyword>
<accession>A0A934TNP5</accession>
<sequence length="100" mass="10966">MAVPVRPYAELVDILRAVAAAEMTDLLKPDRFSWSVEAAAVATVQIFDGRGARIPTRQSDPRRRRSTPPALADVVRGLHTPTSRPHRSTTACRIVVAPPR</sequence>
<name>A0A934TNP5_9RHOB</name>
<reference evidence="2" key="1">
    <citation type="submission" date="2017-05" db="EMBL/GenBank/DDBJ databases">
        <authorList>
            <person name="Imhoff J.F."/>
            <person name="Rahn T."/>
            <person name="Kuenzel S."/>
            <person name="Neulinger S.C."/>
        </authorList>
    </citation>
    <scope>NUCLEOTIDE SEQUENCE</scope>
    <source>
        <strain evidence="2">LMG 28126</strain>
    </source>
</reference>
<evidence type="ECO:0000313" key="2">
    <source>
        <dbReference type="EMBL" id="MBK5928916.1"/>
    </source>
</evidence>
<feature type="compositionally biased region" description="Polar residues" evidence="1">
    <location>
        <begin position="80"/>
        <end position="90"/>
    </location>
</feature>
<organism evidence="2 3">
    <name type="scientific">Rhodobaculum claviforme</name>
    <dbReference type="NCBI Taxonomy" id="1549854"/>
    <lineage>
        <taxon>Bacteria</taxon>
        <taxon>Pseudomonadati</taxon>
        <taxon>Pseudomonadota</taxon>
        <taxon>Alphaproteobacteria</taxon>
        <taxon>Rhodobacterales</taxon>
        <taxon>Paracoccaceae</taxon>
        <taxon>Rhodobaculum</taxon>
    </lineage>
</organism>
<proteinExistence type="predicted"/>
<dbReference type="EMBL" id="NHSD01000332">
    <property type="protein sequence ID" value="MBK5928916.1"/>
    <property type="molecule type" value="Genomic_DNA"/>
</dbReference>
<reference evidence="2" key="2">
    <citation type="journal article" date="2020" name="Microorganisms">
        <title>Osmotic Adaptation and Compatible Solute Biosynthesis of Phototrophic Bacteria as Revealed from Genome Analyses.</title>
        <authorList>
            <person name="Imhoff J.F."/>
            <person name="Rahn T."/>
            <person name="Kunzel S."/>
            <person name="Keller A."/>
            <person name="Neulinger S.C."/>
        </authorList>
    </citation>
    <scope>NUCLEOTIDE SEQUENCE</scope>
    <source>
        <strain evidence="2">LMG 28126</strain>
    </source>
</reference>
<comment type="caution">
    <text evidence="2">The sequence shown here is derived from an EMBL/GenBank/DDBJ whole genome shotgun (WGS) entry which is preliminary data.</text>
</comment>
<feature type="region of interest" description="Disordered" evidence="1">
    <location>
        <begin position="52"/>
        <end position="90"/>
    </location>
</feature>
<dbReference type="AlphaFoldDB" id="A0A934TNP5"/>
<evidence type="ECO:0000256" key="1">
    <source>
        <dbReference type="SAM" id="MobiDB-lite"/>
    </source>
</evidence>
<evidence type="ECO:0000313" key="3">
    <source>
        <dbReference type="Proteomes" id="UP000706333"/>
    </source>
</evidence>
<protein>
    <submittedName>
        <fullName evidence="2">Uncharacterized protein</fullName>
    </submittedName>
</protein>